<evidence type="ECO:0000313" key="6">
    <source>
        <dbReference type="EMBL" id="KAK5171924.1"/>
    </source>
</evidence>
<dbReference type="EMBL" id="JAVRRT010000005">
    <property type="protein sequence ID" value="KAK5171924.1"/>
    <property type="molecule type" value="Genomic_DNA"/>
</dbReference>
<keyword evidence="4 5" id="KW-0472">Membrane</keyword>
<dbReference type="PANTHER" id="PTHR23502:SF160">
    <property type="entry name" value="MAJOR FACILITATOR SUPERFAMILY (MFS) PROFILE DOMAIN-CONTAINING PROTEIN-RELATED"/>
    <property type="match status" value="1"/>
</dbReference>
<organism evidence="6 7">
    <name type="scientific">Saxophila tyrrhenica</name>
    <dbReference type="NCBI Taxonomy" id="1690608"/>
    <lineage>
        <taxon>Eukaryota</taxon>
        <taxon>Fungi</taxon>
        <taxon>Dikarya</taxon>
        <taxon>Ascomycota</taxon>
        <taxon>Pezizomycotina</taxon>
        <taxon>Dothideomycetes</taxon>
        <taxon>Dothideomycetidae</taxon>
        <taxon>Mycosphaerellales</taxon>
        <taxon>Extremaceae</taxon>
        <taxon>Saxophila</taxon>
    </lineage>
</organism>
<dbReference type="Gene3D" id="1.20.1250.20">
    <property type="entry name" value="MFS general substrate transporter like domains"/>
    <property type="match status" value="1"/>
</dbReference>
<name>A0AAV9PIA6_9PEZI</name>
<dbReference type="SUPFAM" id="SSF103473">
    <property type="entry name" value="MFS general substrate transporter"/>
    <property type="match status" value="1"/>
</dbReference>
<feature type="transmembrane region" description="Helical" evidence="5">
    <location>
        <begin position="109"/>
        <end position="129"/>
    </location>
</feature>
<dbReference type="RefSeq" id="XP_064660768.1">
    <property type="nucleotide sequence ID" value="XM_064800817.1"/>
</dbReference>
<protein>
    <recommendedName>
        <fullName evidence="8">Major facilitator superfamily (MFS) profile domain-containing protein</fullName>
    </recommendedName>
</protein>
<dbReference type="InterPro" id="IPR036259">
    <property type="entry name" value="MFS_trans_sf"/>
</dbReference>
<feature type="transmembrane region" description="Helical" evidence="5">
    <location>
        <begin position="320"/>
        <end position="345"/>
    </location>
</feature>
<evidence type="ECO:0000256" key="3">
    <source>
        <dbReference type="ARBA" id="ARBA00022989"/>
    </source>
</evidence>
<comment type="caution">
    <text evidence="6">The sequence shown here is derived from an EMBL/GenBank/DDBJ whole genome shotgun (WGS) entry which is preliminary data.</text>
</comment>
<feature type="transmembrane region" description="Helical" evidence="5">
    <location>
        <begin position="357"/>
        <end position="376"/>
    </location>
</feature>
<keyword evidence="3 5" id="KW-1133">Transmembrane helix</keyword>
<dbReference type="GO" id="GO:0005886">
    <property type="term" value="C:plasma membrane"/>
    <property type="evidence" value="ECO:0007669"/>
    <property type="project" value="TreeGrafter"/>
</dbReference>
<dbReference type="InterPro" id="IPR011701">
    <property type="entry name" value="MFS"/>
</dbReference>
<sequence length="436" mass="48560">MYGCGTLLTIPAYLKFGRRPVMLGTLLVYMVGLIGASRANGYGGLMAARIIHAFASGVCEALPVQLVNDIFFLHQRGNKLGYYTVCLCWGSTGPLYAGYMLAGGYSWRLYFYVEAAFAAALLILAFIFVEETTYKRNTPSGPTVPNGSNEKKVFGQEEVEKEDVPSDHVEVQTLVPPRKTWLQQLKPWSAINHDEQFFMTIARSFTYYAVPSVLWVVTSFGIYIGLGALAFNYTFPIKIVQPPYNWAQQNAGLIALGNVIGYGLAVPLTWTSDRLAAYLTKKNNYVREAEMRLGVLIPAAIIAPCGLIVYGFTAEKNLHWIGYFAGVAMCDWGSYFFFTFTLAYAIDSYTANTSEMLIAMCVGKQLISFAFGIYLLDWVLESGYVVIVAGAFTAVLFANNLMVIPFMLFGKRIRAFYAHTWLAAMHRRTVKQVITH</sequence>
<reference evidence="6 7" key="1">
    <citation type="submission" date="2023-08" db="EMBL/GenBank/DDBJ databases">
        <title>Black Yeasts Isolated from many extreme environments.</title>
        <authorList>
            <person name="Coleine C."/>
            <person name="Stajich J.E."/>
            <person name="Selbmann L."/>
        </authorList>
    </citation>
    <scope>NUCLEOTIDE SEQUENCE [LARGE SCALE GENOMIC DNA]</scope>
    <source>
        <strain evidence="6 7">CCFEE 5935</strain>
    </source>
</reference>
<proteinExistence type="predicted"/>
<feature type="transmembrane region" description="Helical" evidence="5">
    <location>
        <begin position="293"/>
        <end position="314"/>
    </location>
</feature>
<feature type="transmembrane region" description="Helical" evidence="5">
    <location>
        <begin position="80"/>
        <end position="97"/>
    </location>
</feature>
<feature type="transmembrane region" description="Helical" evidence="5">
    <location>
        <begin position="21"/>
        <end position="40"/>
    </location>
</feature>
<evidence type="ECO:0000256" key="2">
    <source>
        <dbReference type="ARBA" id="ARBA00022692"/>
    </source>
</evidence>
<dbReference type="Proteomes" id="UP001337655">
    <property type="component" value="Unassembled WGS sequence"/>
</dbReference>
<gene>
    <name evidence="6" type="ORF">LTR77_003561</name>
</gene>
<evidence type="ECO:0000256" key="5">
    <source>
        <dbReference type="SAM" id="Phobius"/>
    </source>
</evidence>
<accession>A0AAV9PIA6</accession>
<evidence type="ECO:0008006" key="8">
    <source>
        <dbReference type="Google" id="ProtNLM"/>
    </source>
</evidence>
<keyword evidence="7" id="KW-1185">Reference proteome</keyword>
<dbReference type="AlphaFoldDB" id="A0AAV9PIA6"/>
<evidence type="ECO:0000256" key="1">
    <source>
        <dbReference type="ARBA" id="ARBA00004141"/>
    </source>
</evidence>
<comment type="subcellular location">
    <subcellularLocation>
        <location evidence="1">Membrane</location>
        <topology evidence="1">Multi-pass membrane protein</topology>
    </subcellularLocation>
</comment>
<feature type="transmembrane region" description="Helical" evidence="5">
    <location>
        <begin position="205"/>
        <end position="231"/>
    </location>
</feature>
<dbReference type="GO" id="GO:0022857">
    <property type="term" value="F:transmembrane transporter activity"/>
    <property type="evidence" value="ECO:0007669"/>
    <property type="project" value="InterPro"/>
</dbReference>
<dbReference type="GeneID" id="89924907"/>
<dbReference type="PANTHER" id="PTHR23502">
    <property type="entry name" value="MAJOR FACILITATOR SUPERFAMILY"/>
    <property type="match status" value="1"/>
</dbReference>
<keyword evidence="2 5" id="KW-0812">Transmembrane</keyword>
<feature type="transmembrane region" description="Helical" evidence="5">
    <location>
        <begin position="382"/>
        <end position="409"/>
    </location>
</feature>
<evidence type="ECO:0000256" key="4">
    <source>
        <dbReference type="ARBA" id="ARBA00023136"/>
    </source>
</evidence>
<evidence type="ECO:0000313" key="7">
    <source>
        <dbReference type="Proteomes" id="UP001337655"/>
    </source>
</evidence>
<dbReference type="Pfam" id="PF07690">
    <property type="entry name" value="MFS_1"/>
    <property type="match status" value="1"/>
</dbReference>
<feature type="transmembrane region" description="Helical" evidence="5">
    <location>
        <begin position="251"/>
        <end position="272"/>
    </location>
</feature>